<evidence type="ECO:0000256" key="2">
    <source>
        <dbReference type="ARBA" id="ARBA00023002"/>
    </source>
</evidence>
<dbReference type="InterPro" id="IPR036390">
    <property type="entry name" value="WH_DNA-bd_sf"/>
</dbReference>
<dbReference type="SUPFAM" id="SSF50475">
    <property type="entry name" value="FMN-binding split barrel"/>
    <property type="match status" value="1"/>
</dbReference>
<evidence type="ECO:0000313" key="4">
    <source>
        <dbReference type="EMBL" id="AQZ96517.1"/>
    </source>
</evidence>
<dbReference type="SUPFAM" id="SSF46785">
    <property type="entry name" value="Winged helix' DNA-binding domain"/>
    <property type="match status" value="1"/>
</dbReference>
<dbReference type="EMBL" id="CP020100">
    <property type="protein sequence ID" value="AQZ96517.1"/>
    <property type="molecule type" value="Genomic_DNA"/>
</dbReference>
<organism evidence="4 5">
    <name type="scientific">Halopseudomonas phragmitis</name>
    <dbReference type="NCBI Taxonomy" id="1931241"/>
    <lineage>
        <taxon>Bacteria</taxon>
        <taxon>Pseudomonadati</taxon>
        <taxon>Pseudomonadota</taxon>
        <taxon>Gammaproteobacteria</taxon>
        <taxon>Pseudomonadales</taxon>
        <taxon>Pseudomonadaceae</taxon>
        <taxon>Halopseudomonas</taxon>
    </lineage>
</organism>
<dbReference type="GO" id="GO:0010181">
    <property type="term" value="F:FMN binding"/>
    <property type="evidence" value="ECO:0007669"/>
    <property type="project" value="InterPro"/>
</dbReference>
<dbReference type="Pfam" id="PF01613">
    <property type="entry name" value="Flavin_Reduct"/>
    <property type="match status" value="1"/>
</dbReference>
<evidence type="ECO:0000259" key="3">
    <source>
        <dbReference type="SMART" id="SM00903"/>
    </source>
</evidence>
<dbReference type="Gene3D" id="1.10.10.10">
    <property type="entry name" value="Winged helix-like DNA-binding domain superfamily/Winged helix DNA-binding domain"/>
    <property type="match status" value="1"/>
</dbReference>
<protein>
    <submittedName>
        <fullName evidence="4">Peptidase</fullName>
    </submittedName>
</protein>
<dbReference type="AlphaFoldDB" id="A0A1V0B9C7"/>
<proteinExistence type="inferred from homology"/>
<dbReference type="InterPro" id="IPR012349">
    <property type="entry name" value="Split_barrel_FMN-bd"/>
</dbReference>
<sequence length="341" mass="37827">MTAQASFNPKAFRDALSTFTTGVTIITTRNSDGEPVGITANSFNSVSLNPPLVLWSLAKSAFSLEAFSSNKHWNVHVLSTEQETLSGRFASRGEDKFAGIDLDRGINDIPLLHNCTARFQCRTAFMYEGGDHVIFVGEVLGFDKSELPPLAFQSGQYALAARKPREGVRLSNAQEHPPECSYTEDLLGYLAGRAHYQLVAYLRTLLQNHRLDEHAFFVLSVLSIQDKLTLEQINHYVAYTGREVNLALMLFLEKQGYVVMERKGNRDRYVLTAEGREVSLEHVALAKAVEQQVTEKLGAGDSQALKILLKRLIQATDPGIPDLWTTEDSPILTNPTSEVPS</sequence>
<reference evidence="4 5" key="1">
    <citation type="submission" date="2017-03" db="EMBL/GenBank/DDBJ databases">
        <title>Complete genome sequence of the novel DNRA strain Pseudomonas sp. S-6-2 isolated from Chinese polluted river sediment. Journal of Biotechnology.</title>
        <authorList>
            <person name="Li J."/>
            <person name="Xiang F."/>
            <person name="Wang L."/>
            <person name="Xi L."/>
            <person name="Liu J."/>
        </authorList>
    </citation>
    <scope>NUCLEOTIDE SEQUENCE [LARGE SCALE GENOMIC DNA]</scope>
    <source>
        <strain evidence="4 5">S-6-2</strain>
    </source>
</reference>
<feature type="domain" description="Flavin reductase like" evidence="3">
    <location>
        <begin position="16"/>
        <end position="159"/>
    </location>
</feature>
<evidence type="ECO:0000313" key="5">
    <source>
        <dbReference type="Proteomes" id="UP000243488"/>
    </source>
</evidence>
<dbReference type="PANTHER" id="PTHR30466:SF11">
    <property type="entry name" value="FLAVIN-DEPENDENT MONOOXYGENASE, REDUCTASE SUBUNIT HSAB"/>
    <property type="match status" value="1"/>
</dbReference>
<dbReference type="GO" id="GO:0042602">
    <property type="term" value="F:riboflavin reductase (NADPH) activity"/>
    <property type="evidence" value="ECO:0007669"/>
    <property type="project" value="TreeGrafter"/>
</dbReference>
<dbReference type="InterPro" id="IPR036388">
    <property type="entry name" value="WH-like_DNA-bd_sf"/>
</dbReference>
<name>A0A1V0B9C7_9GAMM</name>
<dbReference type="KEGG" id="ppha:BVH74_17950"/>
<dbReference type="Proteomes" id="UP000243488">
    <property type="component" value="Chromosome"/>
</dbReference>
<keyword evidence="2" id="KW-0560">Oxidoreductase</keyword>
<dbReference type="InterPro" id="IPR002563">
    <property type="entry name" value="Flavin_Rdtase-like_dom"/>
</dbReference>
<dbReference type="RefSeq" id="WP_080051425.1">
    <property type="nucleotide sequence ID" value="NZ_CP020100.1"/>
</dbReference>
<gene>
    <name evidence="4" type="ORF">BVH74_17950</name>
</gene>
<evidence type="ECO:0000256" key="1">
    <source>
        <dbReference type="ARBA" id="ARBA00008898"/>
    </source>
</evidence>
<dbReference type="STRING" id="1931241.BVH74_17950"/>
<dbReference type="InterPro" id="IPR050268">
    <property type="entry name" value="NADH-dep_flavin_reductase"/>
</dbReference>
<dbReference type="SMART" id="SM00903">
    <property type="entry name" value="Flavin_Reduct"/>
    <property type="match status" value="1"/>
</dbReference>
<dbReference type="PANTHER" id="PTHR30466">
    <property type="entry name" value="FLAVIN REDUCTASE"/>
    <property type="match status" value="1"/>
</dbReference>
<comment type="similarity">
    <text evidence="1">Belongs to the non-flavoprotein flavin reductase family.</text>
</comment>
<keyword evidence="5" id="KW-1185">Reference proteome</keyword>
<accession>A0A1V0B9C7</accession>
<dbReference type="Gene3D" id="2.30.110.10">
    <property type="entry name" value="Electron Transport, Fmn-binding Protein, Chain A"/>
    <property type="match status" value="1"/>
</dbReference>